<dbReference type="EMBL" id="WIXE01011551">
    <property type="protein sequence ID" value="KAK5976679.1"/>
    <property type="molecule type" value="Genomic_DNA"/>
</dbReference>
<dbReference type="AlphaFoldDB" id="A0AAN8IJ71"/>
<gene>
    <name evidence="1" type="ORF">GCK32_022644</name>
</gene>
<protein>
    <submittedName>
        <fullName evidence="1">Uncharacterized protein</fullName>
    </submittedName>
</protein>
<name>A0AAN8IJ71_TRICO</name>
<evidence type="ECO:0000313" key="2">
    <source>
        <dbReference type="Proteomes" id="UP001331761"/>
    </source>
</evidence>
<keyword evidence="2" id="KW-1185">Reference proteome</keyword>
<proteinExistence type="predicted"/>
<accession>A0AAN8IJ71</accession>
<comment type="caution">
    <text evidence="1">The sequence shown here is derived from an EMBL/GenBank/DDBJ whole genome shotgun (WGS) entry which is preliminary data.</text>
</comment>
<organism evidence="1 2">
    <name type="scientific">Trichostrongylus colubriformis</name>
    <name type="common">Black scour worm</name>
    <dbReference type="NCBI Taxonomy" id="6319"/>
    <lineage>
        <taxon>Eukaryota</taxon>
        <taxon>Metazoa</taxon>
        <taxon>Ecdysozoa</taxon>
        <taxon>Nematoda</taxon>
        <taxon>Chromadorea</taxon>
        <taxon>Rhabditida</taxon>
        <taxon>Rhabditina</taxon>
        <taxon>Rhabditomorpha</taxon>
        <taxon>Strongyloidea</taxon>
        <taxon>Trichostrongylidae</taxon>
        <taxon>Trichostrongylus</taxon>
    </lineage>
</organism>
<dbReference type="Proteomes" id="UP001331761">
    <property type="component" value="Unassembled WGS sequence"/>
</dbReference>
<evidence type="ECO:0000313" key="1">
    <source>
        <dbReference type="EMBL" id="KAK5976679.1"/>
    </source>
</evidence>
<reference evidence="1 2" key="1">
    <citation type="submission" date="2019-10" db="EMBL/GenBank/DDBJ databases">
        <title>Assembly and Annotation for the nematode Trichostrongylus colubriformis.</title>
        <authorList>
            <person name="Martin J."/>
        </authorList>
    </citation>
    <scope>NUCLEOTIDE SEQUENCE [LARGE SCALE GENOMIC DNA]</scope>
    <source>
        <strain evidence="1">G859</strain>
        <tissue evidence="1">Whole worm</tissue>
    </source>
</reference>
<sequence>MVRISTIANSRSSQRRLGRMWRRAVCRANCRVPARTSQRPVSRVVIYRSIASLILSKLQKRTQFYVSVWLPYSFKHIMKICTCGMWTFIITASIRRTNSLAPFSVVVINPVVRPILGGGGGGGGSHYDVTRTYPIFAFDFLWNHPLVPIQLIVTC</sequence>